<comment type="caution">
    <text evidence="4">The sequence shown here is derived from an EMBL/GenBank/DDBJ whole genome shotgun (WGS) entry which is preliminary data.</text>
</comment>
<name>A0A7W6H1Q3_9RHOB</name>
<keyword evidence="4" id="KW-0449">Lipoprotein</keyword>
<dbReference type="Gene3D" id="2.40.128.270">
    <property type="match status" value="1"/>
</dbReference>
<gene>
    <name evidence="4" type="ORF">GGR95_003088</name>
</gene>
<dbReference type="InterPro" id="IPR039366">
    <property type="entry name" value="Pilotin"/>
</dbReference>
<dbReference type="RefSeq" id="WP_184567346.1">
    <property type="nucleotide sequence ID" value="NZ_JACIEI010000014.1"/>
</dbReference>
<evidence type="ECO:0000313" key="4">
    <source>
        <dbReference type="EMBL" id="MBB3995432.1"/>
    </source>
</evidence>
<dbReference type="EMBL" id="JACIEI010000014">
    <property type="protein sequence ID" value="MBB3995432.1"/>
    <property type="molecule type" value="Genomic_DNA"/>
</dbReference>
<evidence type="ECO:0000256" key="1">
    <source>
        <dbReference type="SAM" id="SignalP"/>
    </source>
</evidence>
<dbReference type="Proteomes" id="UP000530268">
    <property type="component" value="Unassembled WGS sequence"/>
</dbReference>
<feature type="domain" description="DUF306" evidence="2">
    <location>
        <begin position="356"/>
        <end position="462"/>
    </location>
</feature>
<dbReference type="PANTHER" id="PTHR38013">
    <property type="entry name" value="GLYCOPROTEIN/POLYSACCHARIDE METABOLISM"/>
    <property type="match status" value="1"/>
</dbReference>
<dbReference type="InterPro" id="IPR038670">
    <property type="entry name" value="HslJ-like_sf"/>
</dbReference>
<dbReference type="Gene3D" id="2.40.128.640">
    <property type="match status" value="1"/>
</dbReference>
<dbReference type="Gene3D" id="2.40.50.540">
    <property type="match status" value="1"/>
</dbReference>
<dbReference type="Pfam" id="PF04170">
    <property type="entry name" value="NlpE"/>
    <property type="match status" value="1"/>
</dbReference>
<dbReference type="Pfam" id="PF03724">
    <property type="entry name" value="META"/>
    <property type="match status" value="1"/>
</dbReference>
<dbReference type="InterPro" id="IPR033450">
    <property type="entry name" value="NlpE_C"/>
</dbReference>
<reference evidence="4 5" key="1">
    <citation type="submission" date="2020-08" db="EMBL/GenBank/DDBJ databases">
        <title>Genomic Encyclopedia of Type Strains, Phase IV (KMG-IV): sequencing the most valuable type-strain genomes for metagenomic binning, comparative biology and taxonomic classification.</title>
        <authorList>
            <person name="Goeker M."/>
        </authorList>
    </citation>
    <scope>NUCLEOTIDE SEQUENCE [LARGE SCALE GENOMIC DNA]</scope>
    <source>
        <strain evidence="4 5">DSM 102234</strain>
    </source>
</reference>
<feature type="signal peptide" evidence="1">
    <location>
        <begin position="1"/>
        <end position="23"/>
    </location>
</feature>
<evidence type="ECO:0000259" key="2">
    <source>
        <dbReference type="Pfam" id="PF03724"/>
    </source>
</evidence>
<sequence>MFYSRFATYLMALLFSSAVPAIADTVTGTATFRERIMPPAQARFVAVLSDVSLADAPAVELGRFETENAGGPPYSFSIDYDAAAIDPRHTYAVRATLWVGEQMMFTTDTFTPVLTRGASAEAEIVMVRASAGKSDAPKEKAQIGAHGLQLPASFTGTLPCASCEGIRYQLNLWPDQGYTLRREWLGTDATANDAVEDDIGYWYADPMRDAIVLGGLTDTATQWQVKAPNRLRQLDINGDVIESSLPYELISEGTLTETDVKDVFLGGMMTYYADAAVFEECRTGRQYPIAMEADYAAMERAYLRDQPAAGEPLYVNVEGSLLMRPAMEGPEQRSLVVDRFVRTRAGITCERQRADAELTNTYWRIDSLAGQEVSTLPTGRREPHVILRSGDEPRYSATVGCNGMMGDYKQNGESLSFGSGASTMMACAPPLDVLERNLGQALAATQKYRINGETMVLYNEANDIIAVMTAVYLR</sequence>
<feature type="chain" id="PRO_5030845841" evidence="1">
    <location>
        <begin position="24"/>
        <end position="474"/>
    </location>
</feature>
<dbReference type="InterPro" id="IPR007298">
    <property type="entry name" value="Cu-R_lipoprotein_NlpE"/>
</dbReference>
<evidence type="ECO:0000313" key="5">
    <source>
        <dbReference type="Proteomes" id="UP000530268"/>
    </source>
</evidence>
<proteinExistence type="predicted"/>
<dbReference type="Pfam" id="PF09619">
    <property type="entry name" value="YscW"/>
    <property type="match status" value="1"/>
</dbReference>
<protein>
    <submittedName>
        <fullName evidence="4">Putative lipoprotein YbaY/heat shock protein HslJ</fullName>
    </submittedName>
</protein>
<keyword evidence="5" id="KW-1185">Reference proteome</keyword>
<dbReference type="InterPro" id="IPR053196">
    <property type="entry name" value="Lipoprotein_YbaY-like"/>
</dbReference>
<dbReference type="InterPro" id="IPR038139">
    <property type="entry name" value="NlpE_C_sf"/>
</dbReference>
<dbReference type="PANTHER" id="PTHR38013:SF1">
    <property type="entry name" value="GLYCOPROTEIN_POLYSACCHARIDE METABOLISM"/>
    <property type="match status" value="1"/>
</dbReference>
<dbReference type="Pfam" id="PF17185">
    <property type="entry name" value="NlpE_C"/>
    <property type="match status" value="1"/>
</dbReference>
<keyword evidence="1" id="KW-0732">Signal</keyword>
<dbReference type="InterPro" id="IPR005184">
    <property type="entry name" value="DUF306_Meta_HslJ"/>
</dbReference>
<keyword evidence="4" id="KW-0346">Stress response</keyword>
<organism evidence="4 5">
    <name type="scientific">Sulfitobacter undariae</name>
    <dbReference type="NCBI Taxonomy" id="1563671"/>
    <lineage>
        <taxon>Bacteria</taxon>
        <taxon>Pseudomonadati</taxon>
        <taxon>Pseudomonadota</taxon>
        <taxon>Alphaproteobacteria</taxon>
        <taxon>Rhodobacterales</taxon>
        <taxon>Roseobacteraceae</taxon>
        <taxon>Sulfitobacter</taxon>
    </lineage>
</organism>
<accession>A0A7W6H1Q3</accession>
<feature type="domain" description="NlpE C-terminal OB" evidence="3">
    <location>
        <begin position="265"/>
        <end position="350"/>
    </location>
</feature>
<dbReference type="AlphaFoldDB" id="A0A7W6H1Q3"/>
<evidence type="ECO:0000259" key="3">
    <source>
        <dbReference type="Pfam" id="PF17185"/>
    </source>
</evidence>